<dbReference type="Pfam" id="PF00443">
    <property type="entry name" value="UCH"/>
    <property type="match status" value="1"/>
</dbReference>
<feature type="region of interest" description="Disordered" evidence="7">
    <location>
        <begin position="636"/>
        <end position="754"/>
    </location>
</feature>
<dbReference type="InterPro" id="IPR001394">
    <property type="entry name" value="Peptidase_C19_UCH"/>
</dbReference>
<dbReference type="CDD" id="cd02257">
    <property type="entry name" value="Peptidase_C19"/>
    <property type="match status" value="1"/>
</dbReference>
<dbReference type="OrthoDB" id="289038at2759"/>
<dbReference type="EC" id="3.4.19.12" evidence="2"/>
<dbReference type="InterPro" id="IPR050164">
    <property type="entry name" value="Peptidase_C19"/>
</dbReference>
<keyword evidence="5" id="KW-0378">Hydrolase</keyword>
<feature type="compositionally biased region" description="Polar residues" evidence="7">
    <location>
        <begin position="13"/>
        <end position="22"/>
    </location>
</feature>
<dbReference type="InterPro" id="IPR028889">
    <property type="entry name" value="USP"/>
</dbReference>
<feature type="transmembrane region" description="Helical" evidence="8">
    <location>
        <begin position="256"/>
        <end position="273"/>
    </location>
</feature>
<dbReference type="PANTHER" id="PTHR24006:SF687">
    <property type="entry name" value="UBIQUITIN CARBOXYL-TERMINAL HYDROLASE 10"/>
    <property type="match status" value="1"/>
</dbReference>
<feature type="transmembrane region" description="Helical" evidence="8">
    <location>
        <begin position="160"/>
        <end position="182"/>
    </location>
</feature>
<feature type="domain" description="USP" evidence="9">
    <location>
        <begin position="859"/>
        <end position="1240"/>
    </location>
</feature>
<gene>
    <name evidence="10" type="ORF">DFH94DRAFT_202523</name>
</gene>
<feature type="region of interest" description="Disordered" evidence="7">
    <location>
        <begin position="1"/>
        <end position="57"/>
    </location>
</feature>
<dbReference type="EMBL" id="WHVB01000023">
    <property type="protein sequence ID" value="KAF8471453.1"/>
    <property type="molecule type" value="Genomic_DNA"/>
</dbReference>
<dbReference type="GO" id="GO:0005634">
    <property type="term" value="C:nucleus"/>
    <property type="evidence" value="ECO:0007669"/>
    <property type="project" value="TreeGrafter"/>
</dbReference>
<evidence type="ECO:0000256" key="8">
    <source>
        <dbReference type="SAM" id="Phobius"/>
    </source>
</evidence>
<keyword evidence="8" id="KW-0472">Membrane</keyword>
<dbReference type="Pfam" id="PF20153">
    <property type="entry name" value="DUF6535"/>
    <property type="match status" value="1"/>
</dbReference>
<evidence type="ECO:0000313" key="10">
    <source>
        <dbReference type="EMBL" id="KAF8471453.1"/>
    </source>
</evidence>
<dbReference type="PANTHER" id="PTHR24006">
    <property type="entry name" value="UBIQUITIN CARBOXYL-TERMINAL HYDROLASE"/>
    <property type="match status" value="1"/>
</dbReference>
<accession>A0A9P5JYZ0</accession>
<feature type="region of interest" description="Disordered" evidence="7">
    <location>
        <begin position="925"/>
        <end position="944"/>
    </location>
</feature>
<dbReference type="InterPro" id="IPR038765">
    <property type="entry name" value="Papain-like_cys_pep_sf"/>
</dbReference>
<reference evidence="10" key="2">
    <citation type="journal article" date="2020" name="Nat. Commun.">
        <title>Large-scale genome sequencing of mycorrhizal fungi provides insights into the early evolution of symbiotic traits.</title>
        <authorList>
            <person name="Miyauchi S."/>
            <person name="Kiss E."/>
            <person name="Kuo A."/>
            <person name="Drula E."/>
            <person name="Kohler A."/>
            <person name="Sanchez-Garcia M."/>
            <person name="Morin E."/>
            <person name="Andreopoulos B."/>
            <person name="Barry K.W."/>
            <person name="Bonito G."/>
            <person name="Buee M."/>
            <person name="Carver A."/>
            <person name="Chen C."/>
            <person name="Cichocki N."/>
            <person name="Clum A."/>
            <person name="Culley D."/>
            <person name="Crous P.W."/>
            <person name="Fauchery L."/>
            <person name="Girlanda M."/>
            <person name="Hayes R.D."/>
            <person name="Keri Z."/>
            <person name="LaButti K."/>
            <person name="Lipzen A."/>
            <person name="Lombard V."/>
            <person name="Magnuson J."/>
            <person name="Maillard F."/>
            <person name="Murat C."/>
            <person name="Nolan M."/>
            <person name="Ohm R.A."/>
            <person name="Pangilinan J."/>
            <person name="Pereira M.F."/>
            <person name="Perotto S."/>
            <person name="Peter M."/>
            <person name="Pfister S."/>
            <person name="Riley R."/>
            <person name="Sitrit Y."/>
            <person name="Stielow J.B."/>
            <person name="Szollosi G."/>
            <person name="Zifcakova L."/>
            <person name="Stursova M."/>
            <person name="Spatafora J.W."/>
            <person name="Tedersoo L."/>
            <person name="Vaario L.M."/>
            <person name="Yamada A."/>
            <person name="Yan M."/>
            <person name="Wang P."/>
            <person name="Xu J."/>
            <person name="Bruns T."/>
            <person name="Baldrian P."/>
            <person name="Vilgalys R."/>
            <person name="Dunand C."/>
            <person name="Henrissat B."/>
            <person name="Grigoriev I.V."/>
            <person name="Hibbett D."/>
            <person name="Nagy L.G."/>
            <person name="Martin F.M."/>
        </authorList>
    </citation>
    <scope>NUCLEOTIDE SEQUENCE</scope>
    <source>
        <strain evidence="10">Prilba</strain>
    </source>
</reference>
<dbReference type="Proteomes" id="UP000759537">
    <property type="component" value="Unassembled WGS sequence"/>
</dbReference>
<proteinExistence type="predicted"/>
<dbReference type="Gene3D" id="3.90.70.10">
    <property type="entry name" value="Cysteine proteinases"/>
    <property type="match status" value="1"/>
</dbReference>
<evidence type="ECO:0000256" key="6">
    <source>
        <dbReference type="ARBA" id="ARBA00022807"/>
    </source>
</evidence>
<keyword evidence="8" id="KW-1133">Transmembrane helix</keyword>
<dbReference type="AlphaFoldDB" id="A0A9P5JYZ0"/>
<keyword evidence="11" id="KW-1185">Reference proteome</keyword>
<dbReference type="PROSITE" id="PS00973">
    <property type="entry name" value="USP_2"/>
    <property type="match status" value="1"/>
</dbReference>
<feature type="compositionally biased region" description="Pro residues" evidence="7">
    <location>
        <begin position="817"/>
        <end position="834"/>
    </location>
</feature>
<evidence type="ECO:0000256" key="1">
    <source>
        <dbReference type="ARBA" id="ARBA00000707"/>
    </source>
</evidence>
<organism evidence="10 11">
    <name type="scientific">Russula ochroleuca</name>
    <dbReference type="NCBI Taxonomy" id="152965"/>
    <lineage>
        <taxon>Eukaryota</taxon>
        <taxon>Fungi</taxon>
        <taxon>Dikarya</taxon>
        <taxon>Basidiomycota</taxon>
        <taxon>Agaricomycotina</taxon>
        <taxon>Agaricomycetes</taxon>
        <taxon>Russulales</taxon>
        <taxon>Russulaceae</taxon>
        <taxon>Russula</taxon>
    </lineage>
</organism>
<feature type="transmembrane region" description="Helical" evidence="8">
    <location>
        <begin position="91"/>
        <end position="111"/>
    </location>
</feature>
<feature type="transmembrane region" description="Helical" evidence="8">
    <location>
        <begin position="232"/>
        <end position="250"/>
    </location>
</feature>
<evidence type="ECO:0000256" key="4">
    <source>
        <dbReference type="ARBA" id="ARBA00022786"/>
    </source>
</evidence>
<keyword evidence="6" id="KW-0788">Thiol protease</keyword>
<feature type="transmembrane region" description="Helical" evidence="8">
    <location>
        <begin position="285"/>
        <end position="306"/>
    </location>
</feature>
<evidence type="ECO:0000256" key="7">
    <source>
        <dbReference type="SAM" id="MobiDB-lite"/>
    </source>
</evidence>
<comment type="catalytic activity">
    <reaction evidence="1">
        <text>Thiol-dependent hydrolysis of ester, thioester, amide, peptide and isopeptide bonds formed by the C-terminal Gly of ubiquitin (a 76-residue protein attached to proteins as an intracellular targeting signal).</text>
        <dbReference type="EC" id="3.4.19.12"/>
    </reaction>
</comment>
<evidence type="ECO:0000256" key="5">
    <source>
        <dbReference type="ARBA" id="ARBA00022801"/>
    </source>
</evidence>
<dbReference type="InterPro" id="IPR018200">
    <property type="entry name" value="USP_CS"/>
</dbReference>
<dbReference type="InterPro" id="IPR045338">
    <property type="entry name" value="DUF6535"/>
</dbReference>
<protein>
    <recommendedName>
        <fullName evidence="2">ubiquitinyl hydrolase 1</fullName>
        <ecNumber evidence="2">3.4.19.12</ecNumber>
    </recommendedName>
</protein>
<comment type="caution">
    <text evidence="10">The sequence shown here is derived from an EMBL/GenBank/DDBJ whole genome shotgun (WGS) entry which is preliminary data.</text>
</comment>
<evidence type="ECO:0000256" key="2">
    <source>
        <dbReference type="ARBA" id="ARBA00012759"/>
    </source>
</evidence>
<dbReference type="GO" id="GO:0016579">
    <property type="term" value="P:protein deubiquitination"/>
    <property type="evidence" value="ECO:0007669"/>
    <property type="project" value="InterPro"/>
</dbReference>
<keyword evidence="4" id="KW-0833">Ubl conjugation pathway</keyword>
<reference evidence="10" key="1">
    <citation type="submission" date="2019-10" db="EMBL/GenBank/DDBJ databases">
        <authorList>
            <consortium name="DOE Joint Genome Institute"/>
            <person name="Kuo A."/>
            <person name="Miyauchi S."/>
            <person name="Kiss E."/>
            <person name="Drula E."/>
            <person name="Kohler A."/>
            <person name="Sanchez-Garcia M."/>
            <person name="Andreopoulos B."/>
            <person name="Barry K.W."/>
            <person name="Bonito G."/>
            <person name="Buee M."/>
            <person name="Carver A."/>
            <person name="Chen C."/>
            <person name="Cichocki N."/>
            <person name="Clum A."/>
            <person name="Culley D."/>
            <person name="Crous P.W."/>
            <person name="Fauchery L."/>
            <person name="Girlanda M."/>
            <person name="Hayes R."/>
            <person name="Keri Z."/>
            <person name="LaButti K."/>
            <person name="Lipzen A."/>
            <person name="Lombard V."/>
            <person name="Magnuson J."/>
            <person name="Maillard F."/>
            <person name="Morin E."/>
            <person name="Murat C."/>
            <person name="Nolan M."/>
            <person name="Ohm R."/>
            <person name="Pangilinan J."/>
            <person name="Pereira M."/>
            <person name="Perotto S."/>
            <person name="Peter M."/>
            <person name="Riley R."/>
            <person name="Sitrit Y."/>
            <person name="Stielow B."/>
            <person name="Szollosi G."/>
            <person name="Zifcakova L."/>
            <person name="Stursova M."/>
            <person name="Spatafora J.W."/>
            <person name="Tedersoo L."/>
            <person name="Vaario L.-M."/>
            <person name="Yamada A."/>
            <person name="Yan M."/>
            <person name="Wang P."/>
            <person name="Xu J."/>
            <person name="Bruns T."/>
            <person name="Baldrian P."/>
            <person name="Vilgalys R."/>
            <person name="Henrissat B."/>
            <person name="Grigoriev I.V."/>
            <person name="Hibbett D."/>
            <person name="Nagy L.G."/>
            <person name="Martin F.M."/>
        </authorList>
    </citation>
    <scope>NUCLEOTIDE SEQUENCE</scope>
    <source>
        <strain evidence="10">Prilba</strain>
    </source>
</reference>
<keyword evidence="3" id="KW-0645">Protease</keyword>
<dbReference type="GO" id="GO:0004843">
    <property type="term" value="F:cysteine-type deubiquitinase activity"/>
    <property type="evidence" value="ECO:0007669"/>
    <property type="project" value="UniProtKB-EC"/>
</dbReference>
<feature type="compositionally biased region" description="Polar residues" evidence="7">
    <location>
        <begin position="698"/>
        <end position="724"/>
    </location>
</feature>
<name>A0A9P5JYZ0_9AGAM</name>
<feature type="compositionally biased region" description="Basic and acidic residues" evidence="7">
    <location>
        <begin position="935"/>
        <end position="944"/>
    </location>
</feature>
<keyword evidence="8" id="KW-0812">Transmembrane</keyword>
<evidence type="ECO:0000256" key="3">
    <source>
        <dbReference type="ARBA" id="ARBA00022670"/>
    </source>
</evidence>
<feature type="compositionally biased region" description="Basic and acidic residues" evidence="7">
    <location>
        <begin position="23"/>
        <end position="43"/>
    </location>
</feature>
<evidence type="ECO:0000313" key="11">
    <source>
        <dbReference type="Proteomes" id="UP000759537"/>
    </source>
</evidence>
<dbReference type="GO" id="GO:0005829">
    <property type="term" value="C:cytosol"/>
    <property type="evidence" value="ECO:0007669"/>
    <property type="project" value="TreeGrafter"/>
</dbReference>
<evidence type="ECO:0000259" key="9">
    <source>
        <dbReference type="PROSITE" id="PS50235"/>
    </source>
</evidence>
<sequence length="1249" mass="136881">MFSAAVLHEVSKHTVSQSLMSQRNRDLEGGGDPDRHRNQRRSESPPNRLLDPSEEGLDHDDSSWMLYSMYFKMSKDEDKEMVERCQKDADGTLIFTGLFSATIGALLTISFPDLKPNSQDTSAFYLQNIYQLQVFGNSNVSHPSIPSTLAKPPVFSPPRYVIWVNSLWFLSLAISLSGALVATRFRNWAVQYISIAQWPWGTLSRRVRMRALLASENPGPYRTFWGTGSEPNYLHLSVLLFIVGSLIYLFNINRAVFYAVVSWVCWVTIPYIIDTFDVFTEPHSLIHTPLSGPALSIYLGISYLVFQLFSCIPPLHGLCDDIRRHHRDLSNRYSNGILEGKQEQTGEIALKPSSKIDSLILERILLTMDEDPALKTFFDAIPGFCNSKLCNLPLSSQIQTKLRLVLDGFLSRTFSSNLVSETVRASRLITCLNAAHAALGPSTVSGILDNIFNGHWDRALQSIEIGHALRLWGHRRDHGLTVQRTTACIIARVQERDDRWTELVKEEFGVPDHVLQDSLAHEDSVLLSILIHLSSEGNRASSWTSGILSSLSKFDINNTLPRLQHDFCSLWNEIVQEASNQESSTGSTRAKILRDIRHLYIALHQDTDAVPSAFSASTDSLNSILEWPSSYPQCDIASHRPGSTTHAPVAISGAVPPTQPGGLLDSSSHQSALGDGTALRPASETNIITGLPSPPDPSTTSEIGETSQAPTTTFLGHSGSPSSDRSPHDGVATAQPDTTSAAKLSHPVESNKHQGLAAPYVAPPADIGGILSTVPASVPVETSTTPVLDKSSGAYEASPAFISKYSLPASSGGFSAPEPPESPPPNVPPLPTPEPLFLVSGMSPEAPSDNVTPLRSHPRKLDDNGNMYLASAVLQSLVYCPPFRDLFRDLGQRERGETGGGTTPLVDATVRFLGNFPYKEKSSLTHQAARGKVRKDKDGKKEDEGVHSFLSTDVYDAMKEKRQFIIMKDGPQQDAAVFLGLYLEALDEELVALRSSISTDKPTSTLKVEEFQEETQSGEDQTEVGERDYTVVTASPVKSPISCIFGGRSHSTVRAPNQPDAVTAEDWRSLKLNIQPDSVHTIRDVLAQASLPQPVQVGNSSPEEASQQVLLEALPSVLVLHLERFLYDAVADGINKISKPVQFTPDLEIPREIMVPITGESVEQAHYELYGVLYHHGESASGGHYTVDVLHPNGDNGGGEAWLHIDGEAVSTVQHEDVFGAHDNEQVDDRCAYMLFYCRLAPSQTRCSV</sequence>
<feature type="region of interest" description="Disordered" evidence="7">
    <location>
        <begin position="810"/>
        <end position="859"/>
    </location>
</feature>
<dbReference type="SUPFAM" id="SSF54001">
    <property type="entry name" value="Cysteine proteinases"/>
    <property type="match status" value="1"/>
</dbReference>
<dbReference type="GO" id="GO:0006508">
    <property type="term" value="P:proteolysis"/>
    <property type="evidence" value="ECO:0007669"/>
    <property type="project" value="UniProtKB-KW"/>
</dbReference>
<dbReference type="PROSITE" id="PS50235">
    <property type="entry name" value="USP_3"/>
    <property type="match status" value="1"/>
</dbReference>